<dbReference type="EMBL" id="LT907975">
    <property type="protein sequence ID" value="SOB60416.1"/>
    <property type="molecule type" value="Genomic_DNA"/>
</dbReference>
<evidence type="ECO:0000259" key="2">
    <source>
        <dbReference type="Pfam" id="PF13581"/>
    </source>
</evidence>
<gene>
    <name evidence="3" type="ORF">DPRO_3500</name>
</gene>
<dbReference type="AlphaFoldDB" id="A0A2C8FE19"/>
<dbReference type="PANTHER" id="PTHR35526:SF6">
    <property type="entry name" value="SLR1861 PROTEIN"/>
    <property type="match status" value="1"/>
</dbReference>
<reference evidence="4" key="1">
    <citation type="submission" date="2017-09" db="EMBL/GenBank/DDBJ databases">
        <authorList>
            <person name="Regsiter A."/>
            <person name="William W."/>
        </authorList>
    </citation>
    <scope>NUCLEOTIDE SEQUENCE [LARGE SCALE GENOMIC DNA]</scope>
    <source>
        <strain evidence="4">500-1</strain>
    </source>
</reference>
<dbReference type="SUPFAM" id="SSF55874">
    <property type="entry name" value="ATPase domain of HSP90 chaperone/DNA topoisomerase II/histidine kinase"/>
    <property type="match status" value="1"/>
</dbReference>
<dbReference type="KEGG" id="pprf:DPRO_3500"/>
<dbReference type="Proteomes" id="UP000219215">
    <property type="component" value="Chromosome DPRO"/>
</dbReference>
<organism evidence="3 4">
    <name type="scientific">Pseudodesulfovibrio profundus</name>
    <dbReference type="NCBI Taxonomy" id="57320"/>
    <lineage>
        <taxon>Bacteria</taxon>
        <taxon>Pseudomonadati</taxon>
        <taxon>Thermodesulfobacteriota</taxon>
        <taxon>Desulfovibrionia</taxon>
        <taxon>Desulfovibrionales</taxon>
        <taxon>Desulfovibrionaceae</taxon>
    </lineage>
</organism>
<accession>A0A2C8FE19</accession>
<evidence type="ECO:0000313" key="3">
    <source>
        <dbReference type="EMBL" id="SOB60416.1"/>
    </source>
</evidence>
<dbReference type="InterPro" id="IPR003594">
    <property type="entry name" value="HATPase_dom"/>
</dbReference>
<dbReference type="GO" id="GO:0004674">
    <property type="term" value="F:protein serine/threonine kinase activity"/>
    <property type="evidence" value="ECO:0007669"/>
    <property type="project" value="UniProtKB-KW"/>
</dbReference>
<keyword evidence="4" id="KW-1185">Reference proteome</keyword>
<dbReference type="InterPro" id="IPR036890">
    <property type="entry name" value="HATPase_C_sf"/>
</dbReference>
<sequence length="143" mass="16212">MSHTDESRTFPAELEALTQVHQFVCQQAQSADAQDTLRSKLELVVEEVFVNIINHARPRHKPEVEVTCSLEQNDSAPSGAFCVALRDWGPPFNPLDQQQPNLELSVEERAIGGLGIHLVKQMADRCEYRRENDSNLFSICFYL</sequence>
<proteinExistence type="predicted"/>
<dbReference type="OrthoDB" id="9792240at2"/>
<keyword evidence="1" id="KW-0723">Serine/threonine-protein kinase</keyword>
<dbReference type="Gene3D" id="3.30.565.10">
    <property type="entry name" value="Histidine kinase-like ATPase, C-terminal domain"/>
    <property type="match status" value="1"/>
</dbReference>
<feature type="domain" description="Histidine kinase/HSP90-like ATPase" evidence="2">
    <location>
        <begin position="10"/>
        <end position="135"/>
    </location>
</feature>
<dbReference type="PANTHER" id="PTHR35526">
    <property type="entry name" value="ANTI-SIGMA-F FACTOR RSBW-RELATED"/>
    <property type="match status" value="1"/>
</dbReference>
<name>A0A2C8FE19_9BACT</name>
<evidence type="ECO:0000256" key="1">
    <source>
        <dbReference type="ARBA" id="ARBA00022527"/>
    </source>
</evidence>
<dbReference type="InterPro" id="IPR050267">
    <property type="entry name" value="Anti-sigma-factor_SerPK"/>
</dbReference>
<evidence type="ECO:0000313" key="4">
    <source>
        <dbReference type="Proteomes" id="UP000219215"/>
    </source>
</evidence>
<dbReference type="CDD" id="cd16936">
    <property type="entry name" value="HATPase_RsbW-like"/>
    <property type="match status" value="1"/>
</dbReference>
<keyword evidence="1" id="KW-0808">Transferase</keyword>
<keyword evidence="1" id="KW-0418">Kinase</keyword>
<dbReference type="Pfam" id="PF13581">
    <property type="entry name" value="HATPase_c_2"/>
    <property type="match status" value="1"/>
</dbReference>
<dbReference type="RefSeq" id="WP_097013144.1">
    <property type="nucleotide sequence ID" value="NZ_LT907975.1"/>
</dbReference>
<protein>
    <recommendedName>
        <fullName evidence="2">Histidine kinase/HSP90-like ATPase domain-containing protein</fullName>
    </recommendedName>
</protein>